<feature type="domain" description="Histidine kinase" evidence="7">
    <location>
        <begin position="388"/>
        <end position="614"/>
    </location>
</feature>
<feature type="modified residue" description="4-aspartylphosphate" evidence="5">
    <location>
        <position position="821"/>
    </location>
</feature>
<dbReference type="RefSeq" id="WP_237157922.1">
    <property type="nucleotide sequence ID" value="NZ_CP014782.1"/>
</dbReference>
<dbReference type="SUPFAM" id="SSF55785">
    <property type="entry name" value="PYP-like sensor domain (PAS domain)"/>
    <property type="match status" value="2"/>
</dbReference>
<dbReference type="SMART" id="SM00388">
    <property type="entry name" value="HisKA"/>
    <property type="match status" value="1"/>
</dbReference>
<evidence type="ECO:0000313" key="10">
    <source>
        <dbReference type="Proteomes" id="UP000189545"/>
    </source>
</evidence>
<dbReference type="EMBL" id="CP014782">
    <property type="protein sequence ID" value="AQS39703.1"/>
    <property type="molecule type" value="Genomic_DNA"/>
</dbReference>
<proteinExistence type="predicted"/>
<evidence type="ECO:0000256" key="1">
    <source>
        <dbReference type="ARBA" id="ARBA00000085"/>
    </source>
</evidence>
<evidence type="ECO:0000259" key="8">
    <source>
        <dbReference type="PROSITE" id="PS50110"/>
    </source>
</evidence>
<dbReference type="PROSITE" id="PS50110">
    <property type="entry name" value="RESPONSE_REGULATORY"/>
    <property type="match status" value="1"/>
</dbReference>
<dbReference type="KEGG" id="spsw:Sps_04618"/>
<dbReference type="Gene3D" id="3.30.565.10">
    <property type="entry name" value="Histidine kinase-like ATPase, C-terminal domain"/>
    <property type="match status" value="1"/>
</dbReference>
<comment type="catalytic activity">
    <reaction evidence="1">
        <text>ATP + protein L-histidine = ADP + protein N-phospho-L-histidine.</text>
        <dbReference type="EC" id="2.7.13.3"/>
    </reaction>
</comment>
<dbReference type="SUPFAM" id="SSF55874">
    <property type="entry name" value="ATPase domain of HSP90 chaperone/DNA topoisomerase II/histidine kinase"/>
    <property type="match status" value="1"/>
</dbReference>
<dbReference type="InterPro" id="IPR011006">
    <property type="entry name" value="CheY-like_superfamily"/>
</dbReference>
<keyword evidence="10" id="KW-1185">Reference proteome</keyword>
<evidence type="ECO:0000256" key="3">
    <source>
        <dbReference type="ARBA" id="ARBA00022553"/>
    </source>
</evidence>
<dbReference type="STRING" id="225848.Sps_04618"/>
<dbReference type="FunFam" id="3.30.565.10:FF:000010">
    <property type="entry name" value="Sensor histidine kinase RcsC"/>
    <property type="match status" value="1"/>
</dbReference>
<dbReference type="SMART" id="SM00448">
    <property type="entry name" value="REC"/>
    <property type="match status" value="1"/>
</dbReference>
<dbReference type="Pfam" id="PF08447">
    <property type="entry name" value="PAS_3"/>
    <property type="match status" value="1"/>
</dbReference>
<protein>
    <recommendedName>
        <fullName evidence="2">histidine kinase</fullName>
        <ecNumber evidence="2">2.7.13.3</ecNumber>
    </recommendedName>
</protein>
<feature type="domain" description="Response regulatory" evidence="8">
    <location>
        <begin position="772"/>
        <end position="891"/>
    </location>
</feature>
<evidence type="ECO:0000256" key="6">
    <source>
        <dbReference type="SAM" id="Coils"/>
    </source>
</evidence>
<dbReference type="Pfam" id="PF00512">
    <property type="entry name" value="HisKA"/>
    <property type="match status" value="1"/>
</dbReference>
<keyword evidence="4" id="KW-0902">Two-component regulatory system</keyword>
<keyword evidence="9" id="KW-0418">Kinase</keyword>
<dbReference type="PROSITE" id="PS50109">
    <property type="entry name" value="HIS_KIN"/>
    <property type="match status" value="1"/>
</dbReference>
<dbReference type="SUPFAM" id="SSF52172">
    <property type="entry name" value="CheY-like"/>
    <property type="match status" value="1"/>
</dbReference>
<dbReference type="InterPro" id="IPR005467">
    <property type="entry name" value="His_kinase_dom"/>
</dbReference>
<organism evidence="9 10">
    <name type="scientific">Shewanella psychrophila</name>
    <dbReference type="NCBI Taxonomy" id="225848"/>
    <lineage>
        <taxon>Bacteria</taxon>
        <taxon>Pseudomonadati</taxon>
        <taxon>Pseudomonadota</taxon>
        <taxon>Gammaproteobacteria</taxon>
        <taxon>Alteromonadales</taxon>
        <taxon>Shewanellaceae</taxon>
        <taxon>Shewanella</taxon>
    </lineage>
</organism>
<dbReference type="Gene3D" id="3.40.50.2300">
    <property type="match status" value="1"/>
</dbReference>
<dbReference type="InterPro" id="IPR036890">
    <property type="entry name" value="HATPase_C_sf"/>
</dbReference>
<sequence length="897" mass="101708">MGTNRCFRHTFQVSSNNFNEMMAHTLFNFFDIGLTSCQPRFLEHLNNRDNFLSYLVINTKKFSVSVNINLNPENPNEFWLLVNPCCESQLRTNLIKNKLHRLNHAIKGADIGTWEYTPETELSYFSLKLKELVGIKSETQLSWCQFKALVIEEDRANFEQLNKQEYKPGTRLNFEFRIYKAGKTCWFKLNSEAFLSDGEKFTITGSVIDCSEEKENILALRNAIESKNLALEAGNIGNWRAELDENQEWAWDWDERANDMFALQASDIGHLQRWVDRLHPEDASAVLEAVQHSLNTGESFSMQYRTILPSGEIKYILGKGKVGRDKINKISRIDGVCIDQSPIFKAQEELQEINDELEARVNLRTLELQQAKERAEQANQTKSEFLSMMSHELRTPMNAVIGSLDLLTISKQSPESTELIETAATSASNLITILNDILDITKIESGKLQLEERDYSIADTIDNVVKIFQPVAIKKGVILVVEEDPSIPRFVEGDALRVRQVLFNLLGNAIKFTSSLDDTMGMVKLKSEIIEHNNIVFRIAFTITDNGIGIDKDTQKKLFTPFTQAQRSTTRKYGGTGLGLAICGKLINLMGGLIELSSTPGEGSSFRVEIPFWHSKKADDNYQLSSSKLALIQLCDHVEQRSKNISKHLIAEKSRVAHYDIADINLAIKENDAVLLLCCNLDDYQQTLLNIYQDHQFASNLIIGVMSSQISQTRRLMPQSLLVSIDPMTRSQLVASIKKVIDQEICLDLDEIETDNLMARINSPTNKNKHADILVVEDNPLNQRLIAKQLAALGYLCDLADDGLHGIEKWQAIDYKIILTDCHMPNLDGYHMTKKIRDIEQQQQKKAIPIVAITGAAMSGDAEYCYSTGMNDFVSKPIILNDLKKVMKKWYLENQQE</sequence>
<keyword evidence="3 5" id="KW-0597">Phosphoprotein</keyword>
<dbReference type="Gene3D" id="3.30.450.20">
    <property type="entry name" value="PAS domain"/>
    <property type="match status" value="2"/>
</dbReference>
<accession>A0A1S6HVX7</accession>
<keyword evidence="6" id="KW-0175">Coiled coil</keyword>
<dbReference type="InterPro" id="IPR004358">
    <property type="entry name" value="Sig_transdc_His_kin-like_C"/>
</dbReference>
<evidence type="ECO:0000259" key="7">
    <source>
        <dbReference type="PROSITE" id="PS50109"/>
    </source>
</evidence>
<dbReference type="InterPro" id="IPR003661">
    <property type="entry name" value="HisK_dim/P_dom"/>
</dbReference>
<dbReference type="InterPro" id="IPR001789">
    <property type="entry name" value="Sig_transdc_resp-reg_receiver"/>
</dbReference>
<dbReference type="CDD" id="cd00082">
    <property type="entry name" value="HisKA"/>
    <property type="match status" value="1"/>
</dbReference>
<name>A0A1S6HVX7_9GAMM</name>
<dbReference type="InterPro" id="IPR013655">
    <property type="entry name" value="PAS_fold_3"/>
</dbReference>
<dbReference type="Pfam" id="PF02518">
    <property type="entry name" value="HATPase_c"/>
    <property type="match status" value="1"/>
</dbReference>
<dbReference type="GO" id="GO:0000155">
    <property type="term" value="F:phosphorelay sensor kinase activity"/>
    <property type="evidence" value="ECO:0007669"/>
    <property type="project" value="InterPro"/>
</dbReference>
<dbReference type="EC" id="2.7.13.3" evidence="2"/>
<dbReference type="Proteomes" id="UP000189545">
    <property type="component" value="Chromosome"/>
</dbReference>
<dbReference type="PANTHER" id="PTHR45339:SF3">
    <property type="entry name" value="HISTIDINE KINASE"/>
    <property type="match status" value="1"/>
</dbReference>
<dbReference type="SMART" id="SM00387">
    <property type="entry name" value="HATPase_c"/>
    <property type="match status" value="1"/>
</dbReference>
<dbReference type="InterPro" id="IPR003594">
    <property type="entry name" value="HATPase_dom"/>
</dbReference>
<reference evidence="9 10" key="1">
    <citation type="submission" date="2016-03" db="EMBL/GenBank/DDBJ databases">
        <title>Complete genome sequence of Shewanella psychrophila WP2, a deep sea bacterium isolated from west Pacific sediment.</title>
        <authorList>
            <person name="Xu G."/>
            <person name="Jian H."/>
        </authorList>
    </citation>
    <scope>NUCLEOTIDE SEQUENCE [LARGE SCALE GENOMIC DNA]</scope>
    <source>
        <strain evidence="9 10">WP2</strain>
    </source>
</reference>
<dbReference type="CDD" id="cd16922">
    <property type="entry name" value="HATPase_EvgS-ArcB-TorS-like"/>
    <property type="match status" value="1"/>
</dbReference>
<evidence type="ECO:0000256" key="2">
    <source>
        <dbReference type="ARBA" id="ARBA00012438"/>
    </source>
</evidence>
<gene>
    <name evidence="9" type="ORF">Sps_04618</name>
</gene>
<dbReference type="InterPro" id="IPR036097">
    <property type="entry name" value="HisK_dim/P_sf"/>
</dbReference>
<dbReference type="Pfam" id="PF00072">
    <property type="entry name" value="Response_reg"/>
    <property type="match status" value="1"/>
</dbReference>
<dbReference type="AlphaFoldDB" id="A0A1S6HVX7"/>
<dbReference type="Gene3D" id="1.10.287.130">
    <property type="match status" value="1"/>
</dbReference>
<evidence type="ECO:0000256" key="4">
    <source>
        <dbReference type="ARBA" id="ARBA00023012"/>
    </source>
</evidence>
<dbReference type="CDD" id="cd17546">
    <property type="entry name" value="REC_hyHK_CKI1_RcsC-like"/>
    <property type="match status" value="1"/>
</dbReference>
<feature type="coiled-coil region" evidence="6">
    <location>
        <begin position="354"/>
        <end position="388"/>
    </location>
</feature>
<evidence type="ECO:0000256" key="5">
    <source>
        <dbReference type="PROSITE-ProRule" id="PRU00169"/>
    </source>
</evidence>
<dbReference type="PRINTS" id="PR00344">
    <property type="entry name" value="BCTRLSENSOR"/>
</dbReference>
<keyword evidence="9" id="KW-0808">Transferase</keyword>
<evidence type="ECO:0000313" key="9">
    <source>
        <dbReference type="EMBL" id="AQS39703.1"/>
    </source>
</evidence>
<dbReference type="InterPro" id="IPR035965">
    <property type="entry name" value="PAS-like_dom_sf"/>
</dbReference>
<dbReference type="SUPFAM" id="SSF47384">
    <property type="entry name" value="Homodimeric domain of signal transducing histidine kinase"/>
    <property type="match status" value="1"/>
</dbReference>
<dbReference type="PANTHER" id="PTHR45339">
    <property type="entry name" value="HYBRID SIGNAL TRANSDUCTION HISTIDINE KINASE J"/>
    <property type="match status" value="1"/>
</dbReference>